<evidence type="ECO:0000313" key="2">
    <source>
        <dbReference type="Proteomes" id="UP000580250"/>
    </source>
</evidence>
<dbReference type="EMBL" id="CAJEWN010000248">
    <property type="protein sequence ID" value="CAD2175127.1"/>
    <property type="molecule type" value="Genomic_DNA"/>
</dbReference>
<evidence type="ECO:0000313" key="1">
    <source>
        <dbReference type="EMBL" id="CAD2175127.1"/>
    </source>
</evidence>
<reference evidence="1 2" key="1">
    <citation type="submission" date="2020-08" db="EMBL/GenBank/DDBJ databases">
        <authorList>
            <person name="Koutsovoulos G."/>
            <person name="Danchin GJ E."/>
        </authorList>
    </citation>
    <scope>NUCLEOTIDE SEQUENCE [LARGE SCALE GENOMIC DNA]</scope>
</reference>
<dbReference type="AlphaFoldDB" id="A0A6V7VJM4"/>
<proteinExistence type="predicted"/>
<dbReference type="Proteomes" id="UP000580250">
    <property type="component" value="Unassembled WGS sequence"/>
</dbReference>
<name>A0A6V7VJM4_MELEN</name>
<comment type="caution">
    <text evidence="1">The sequence shown here is derived from an EMBL/GenBank/DDBJ whole genome shotgun (WGS) entry which is preliminary data.</text>
</comment>
<protein>
    <submittedName>
        <fullName evidence="1">Uncharacterized protein</fullName>
    </submittedName>
</protein>
<sequence>MKNYYGTQPNLEHEEKSKIWSFSPQLPAKFNLDKNVIWTVTYIHRISSNSATVSNRPTP</sequence>
<organism evidence="1 2">
    <name type="scientific">Meloidogyne enterolobii</name>
    <name type="common">Root-knot nematode worm</name>
    <name type="synonym">Meloidogyne mayaguensis</name>
    <dbReference type="NCBI Taxonomy" id="390850"/>
    <lineage>
        <taxon>Eukaryota</taxon>
        <taxon>Metazoa</taxon>
        <taxon>Ecdysozoa</taxon>
        <taxon>Nematoda</taxon>
        <taxon>Chromadorea</taxon>
        <taxon>Rhabditida</taxon>
        <taxon>Tylenchina</taxon>
        <taxon>Tylenchomorpha</taxon>
        <taxon>Tylenchoidea</taxon>
        <taxon>Meloidogynidae</taxon>
        <taxon>Meloidogyninae</taxon>
        <taxon>Meloidogyne</taxon>
    </lineage>
</organism>
<accession>A0A6V7VJM4</accession>
<gene>
    <name evidence="1" type="ORF">MENT_LOCUS26835</name>
</gene>